<accession>A0A1I4M8G4</accession>
<dbReference type="SUPFAM" id="SSF51735">
    <property type="entry name" value="NAD(P)-binding Rossmann-fold domains"/>
    <property type="match status" value="1"/>
</dbReference>
<dbReference type="PANTHER" id="PTHR43313">
    <property type="entry name" value="SHORT-CHAIN DEHYDROGENASE/REDUCTASE FAMILY 9C"/>
    <property type="match status" value="1"/>
</dbReference>
<dbReference type="PANTHER" id="PTHR43313:SF1">
    <property type="entry name" value="3BETA-HYDROXYSTEROID DEHYDROGENASE DHS-16"/>
    <property type="match status" value="1"/>
</dbReference>
<dbReference type="PRINTS" id="PR00081">
    <property type="entry name" value="GDHRDH"/>
</dbReference>
<evidence type="ECO:0000313" key="2">
    <source>
        <dbReference type="EMBL" id="SFL99426.1"/>
    </source>
</evidence>
<sequence>MSNRSGLLPPDGRAVVITGASSGLGESCALNLARVGFHVFAGVRRAEDGERLRRAATGRLTPVTLDVTDEGSVGEAVREIGAHTGEDGLWGLVNNAGIAVTAPLECVGTELLRRQLDTNVVGQLAVIRGFLPLLRAGGGRIVNVTSGLGNVAIPYLGAYAAAQFAKEALSDALRRELAPQGITVCVVQPGAIMTPIWDKMSTEAGRTIEGAAAPLQELYRDTFLRFVETNEQQARGSRKTPDDVARTVFRALVARRPRTRYGVGADATGGRLLARLLPDRAVDRVFGSVVRPSR</sequence>
<dbReference type="CDD" id="cd05374">
    <property type="entry name" value="17beta-HSD-like_SDR_c"/>
    <property type="match status" value="1"/>
</dbReference>
<protein>
    <submittedName>
        <fullName evidence="2">NADP-dependent 3-hydroxy acid dehydrogenase YdfG</fullName>
    </submittedName>
</protein>
<keyword evidence="3" id="KW-1185">Reference proteome</keyword>
<name>A0A1I4M8G4_9ACTN</name>
<dbReference type="EMBL" id="FOSG01000037">
    <property type="protein sequence ID" value="SFL99426.1"/>
    <property type="molecule type" value="Genomic_DNA"/>
</dbReference>
<evidence type="ECO:0000256" key="1">
    <source>
        <dbReference type="RuleBase" id="RU000363"/>
    </source>
</evidence>
<dbReference type="InterPro" id="IPR002347">
    <property type="entry name" value="SDR_fam"/>
</dbReference>
<gene>
    <name evidence="2" type="ORF">SAMN05192584_1373</name>
</gene>
<proteinExistence type="inferred from homology"/>
<evidence type="ECO:0000313" key="3">
    <source>
        <dbReference type="Proteomes" id="UP000198928"/>
    </source>
</evidence>
<dbReference type="GO" id="GO:0016491">
    <property type="term" value="F:oxidoreductase activity"/>
    <property type="evidence" value="ECO:0007669"/>
    <property type="project" value="TreeGrafter"/>
</dbReference>
<dbReference type="PRINTS" id="PR00080">
    <property type="entry name" value="SDRFAMILY"/>
</dbReference>
<dbReference type="Pfam" id="PF00106">
    <property type="entry name" value="adh_short"/>
    <property type="match status" value="1"/>
</dbReference>
<dbReference type="Gene3D" id="3.40.50.720">
    <property type="entry name" value="NAD(P)-binding Rossmann-like Domain"/>
    <property type="match status" value="1"/>
</dbReference>
<dbReference type="OrthoDB" id="3178062at2"/>
<comment type="similarity">
    <text evidence="1">Belongs to the short-chain dehydrogenases/reductases (SDR) family.</text>
</comment>
<dbReference type="RefSeq" id="WP_093852572.1">
    <property type="nucleotide sequence ID" value="NZ_FOSG01000037.1"/>
</dbReference>
<dbReference type="AlphaFoldDB" id="A0A1I4M8G4"/>
<dbReference type="GO" id="GO:0008202">
    <property type="term" value="P:steroid metabolic process"/>
    <property type="evidence" value="ECO:0007669"/>
    <property type="project" value="TreeGrafter"/>
</dbReference>
<reference evidence="3" key="1">
    <citation type="submission" date="2016-10" db="EMBL/GenBank/DDBJ databases">
        <authorList>
            <person name="Varghese N."/>
            <person name="Submissions S."/>
        </authorList>
    </citation>
    <scope>NUCLEOTIDE SEQUENCE [LARGE SCALE GENOMIC DNA]</scope>
    <source>
        <strain evidence="3">PL19</strain>
    </source>
</reference>
<organism evidence="2 3">
    <name type="scientific">Streptomyces pini</name>
    <dbReference type="NCBI Taxonomy" id="1520580"/>
    <lineage>
        <taxon>Bacteria</taxon>
        <taxon>Bacillati</taxon>
        <taxon>Actinomycetota</taxon>
        <taxon>Actinomycetes</taxon>
        <taxon>Kitasatosporales</taxon>
        <taxon>Streptomycetaceae</taxon>
        <taxon>Streptomyces</taxon>
    </lineage>
</organism>
<dbReference type="InterPro" id="IPR036291">
    <property type="entry name" value="NAD(P)-bd_dom_sf"/>
</dbReference>
<dbReference type="Proteomes" id="UP000198928">
    <property type="component" value="Unassembled WGS sequence"/>
</dbReference>